<dbReference type="GO" id="GO:0016209">
    <property type="term" value="F:antioxidant activity"/>
    <property type="evidence" value="ECO:0007669"/>
    <property type="project" value="InterPro"/>
</dbReference>
<dbReference type="InterPro" id="IPR036249">
    <property type="entry name" value="Thioredoxin-like_sf"/>
</dbReference>
<dbReference type="GO" id="GO:0016491">
    <property type="term" value="F:oxidoreductase activity"/>
    <property type="evidence" value="ECO:0007669"/>
    <property type="project" value="InterPro"/>
</dbReference>
<evidence type="ECO:0000313" key="7">
    <source>
        <dbReference type="Proteomes" id="UP000183815"/>
    </source>
</evidence>
<comment type="caution">
    <text evidence="6">The sequence shown here is derived from an EMBL/GenBank/DDBJ whole genome shotgun (WGS) entry which is preliminary data.</text>
</comment>
<evidence type="ECO:0000256" key="3">
    <source>
        <dbReference type="ARBA" id="ARBA00023157"/>
    </source>
</evidence>
<dbReference type="Gene3D" id="2.120.10.10">
    <property type="match status" value="1"/>
</dbReference>
<proteinExistence type="predicted"/>
<dbReference type="EMBL" id="MIYU01000017">
    <property type="protein sequence ID" value="OIR15215.1"/>
    <property type="molecule type" value="Genomic_DNA"/>
</dbReference>
<feature type="domain" description="Thioredoxin" evidence="5">
    <location>
        <begin position="434"/>
        <end position="579"/>
    </location>
</feature>
<keyword evidence="2" id="KW-0201">Cytochrome c-type biogenesis</keyword>
<dbReference type="CDD" id="cd02966">
    <property type="entry name" value="TlpA_like_family"/>
    <property type="match status" value="1"/>
</dbReference>
<dbReference type="CDD" id="cd15482">
    <property type="entry name" value="Sialidase_non-viral"/>
    <property type="match status" value="1"/>
</dbReference>
<dbReference type="InterPro" id="IPR000866">
    <property type="entry name" value="AhpC/TSA"/>
</dbReference>
<dbReference type="GO" id="GO:0017004">
    <property type="term" value="P:cytochrome complex assembly"/>
    <property type="evidence" value="ECO:0007669"/>
    <property type="project" value="UniProtKB-KW"/>
</dbReference>
<dbReference type="Proteomes" id="UP000183815">
    <property type="component" value="Unassembled WGS sequence"/>
</dbReference>
<dbReference type="AlphaFoldDB" id="A0A1J5T333"/>
<dbReference type="Gene3D" id="3.40.30.10">
    <property type="entry name" value="Glutaredoxin"/>
    <property type="match status" value="1"/>
</dbReference>
<accession>A0A1J5T333</accession>
<protein>
    <recommendedName>
        <fullName evidence="5">Thioredoxin domain-containing protein</fullName>
    </recommendedName>
</protein>
<evidence type="ECO:0000259" key="5">
    <source>
        <dbReference type="PROSITE" id="PS51352"/>
    </source>
</evidence>
<dbReference type="InterPro" id="IPR036278">
    <property type="entry name" value="Sialidase_sf"/>
</dbReference>
<dbReference type="SUPFAM" id="SSF50939">
    <property type="entry name" value="Sialidases"/>
    <property type="match status" value="1"/>
</dbReference>
<gene>
    <name evidence="6" type="ORF">BEU04_02540</name>
</gene>
<dbReference type="Pfam" id="PF00578">
    <property type="entry name" value="AhpC-TSA"/>
    <property type="match status" value="1"/>
</dbReference>
<evidence type="ECO:0000256" key="1">
    <source>
        <dbReference type="ARBA" id="ARBA00004196"/>
    </source>
</evidence>
<dbReference type="PANTHER" id="PTHR42852">
    <property type="entry name" value="THIOL:DISULFIDE INTERCHANGE PROTEIN DSBE"/>
    <property type="match status" value="1"/>
</dbReference>
<reference evidence="6 7" key="1">
    <citation type="submission" date="2016-08" db="EMBL/GenBank/DDBJ databases">
        <title>New Insights into Marine Group III Euryarchaeota, from dark to light.</title>
        <authorList>
            <person name="Haro-Moreno J.M."/>
            <person name="Rodriguez-Valera F."/>
            <person name="Lopez-Garcia P."/>
            <person name="Moreira D."/>
            <person name="Martin-Cuadrado A.B."/>
        </authorList>
    </citation>
    <scope>NUCLEOTIDE SEQUENCE [LARGE SCALE GENOMIC DNA]</scope>
    <source>
        <strain evidence="6">CG-Bathy1</strain>
    </source>
</reference>
<dbReference type="SUPFAM" id="SSF52833">
    <property type="entry name" value="Thioredoxin-like"/>
    <property type="match status" value="1"/>
</dbReference>
<dbReference type="PROSITE" id="PS51352">
    <property type="entry name" value="THIOREDOXIN_2"/>
    <property type="match status" value="1"/>
</dbReference>
<sequence>MKFNLLLLTAGFFLFFIFSTADGESVEHFTPFPSEEELQRYPVVEYENDVYHAVWMIQETGWDPLGDLLYSNSTDGRNWSLPVRINDEMGGVSVRWNEEKPTLAVNGDSVYVFWISKATDPYRILVSYSHDAGLTWSGDIIVTDLNDEQTGTFVAATIDGLGTAHLVLQDFTGNQGSRVWQVYSSEDQGASWSENSILNSFDTGNVESPEGGYPCDCCSNSIIGNPEGGLSLVYRNISKYPDTEEDHGWYNYIVIVNWNGEDEPSQSIRVSSDWVTESRVCPESAPVLKRFGNQTLVIWSGDGELMYNLGNETEFGTPVTIAQAGFNPSISNNQILTTTWWNGTGVYYSRGSIDNMNQSALLFYGDYSRFPASAGDIALYQVKIDEVWEIRGSIFISENEDFYGCTDSSAINFNSNANIDDGTCEYESVSLGTATVGSLAPDFTLVDTEGNIFNLSDYRGELVLIEMMATWCGVCKNMADGALMAINNDVNDGDLVGVRVLSIGVDRGESSEDIAGMAVERGYLWQHAIDIDSSQIAEIYDALPVPMVAIVDSDGYLVFLERGSISEYDLRSNINNLQTCGLISSCSEEEEDSSRFSIPSLSTMAIITILFLVARKRF</sequence>
<dbReference type="InterPro" id="IPR050553">
    <property type="entry name" value="Thioredoxin_ResA/DsbE_sf"/>
</dbReference>
<keyword evidence="3" id="KW-1015">Disulfide bond</keyword>
<dbReference type="PANTHER" id="PTHR42852:SF6">
    <property type="entry name" value="THIOL:DISULFIDE INTERCHANGE PROTEIN DSBE"/>
    <property type="match status" value="1"/>
</dbReference>
<organism evidence="6 7">
    <name type="scientific">Marine Group III euryarchaeote CG-Bathy1</name>
    <dbReference type="NCBI Taxonomy" id="1889001"/>
    <lineage>
        <taxon>Archaea</taxon>
        <taxon>Methanobacteriati</taxon>
        <taxon>Thermoplasmatota</taxon>
        <taxon>Thermoplasmata</taxon>
        <taxon>Candidatus Thermoprofundales</taxon>
    </lineage>
</organism>
<evidence type="ECO:0000256" key="4">
    <source>
        <dbReference type="ARBA" id="ARBA00023284"/>
    </source>
</evidence>
<evidence type="ECO:0000313" key="6">
    <source>
        <dbReference type="EMBL" id="OIR15215.1"/>
    </source>
</evidence>
<name>A0A1J5T333_9ARCH</name>
<comment type="subcellular location">
    <subcellularLocation>
        <location evidence="1">Cell envelope</location>
    </subcellularLocation>
</comment>
<evidence type="ECO:0000256" key="2">
    <source>
        <dbReference type="ARBA" id="ARBA00022748"/>
    </source>
</evidence>
<keyword evidence="4" id="KW-0676">Redox-active center</keyword>
<dbReference type="InterPro" id="IPR013766">
    <property type="entry name" value="Thioredoxin_domain"/>
</dbReference>